<evidence type="ECO:0000256" key="6">
    <source>
        <dbReference type="ARBA" id="ARBA00022475"/>
    </source>
</evidence>
<feature type="transmembrane region" description="Helical" evidence="12">
    <location>
        <begin position="6"/>
        <end position="29"/>
    </location>
</feature>
<sequence>MNHPDHGFYLLLAYGASGLLLLAEALLLWRRCRRAAALETGEAE</sequence>
<proteinExistence type="inferred from homology"/>
<dbReference type="RefSeq" id="WP_157275445.1">
    <property type="nucleotide sequence ID" value="NZ_JAVDXQ010000003.1"/>
</dbReference>
<keyword evidence="10 12" id="KW-1133">Transmembrane helix</keyword>
<evidence type="ECO:0000256" key="12">
    <source>
        <dbReference type="RuleBase" id="RU363101"/>
    </source>
</evidence>
<reference evidence="13 14" key="1">
    <citation type="submission" date="2023-07" db="EMBL/GenBank/DDBJ databases">
        <title>Sorghum-associated microbial communities from plants grown in Nebraska, USA.</title>
        <authorList>
            <person name="Schachtman D."/>
        </authorList>
    </citation>
    <scope>NUCLEOTIDE SEQUENCE [LARGE SCALE GENOMIC DNA]</scope>
    <source>
        <strain evidence="13 14">BE310</strain>
    </source>
</reference>
<keyword evidence="14" id="KW-1185">Reference proteome</keyword>
<evidence type="ECO:0000256" key="1">
    <source>
        <dbReference type="ARBA" id="ARBA00002442"/>
    </source>
</evidence>
<comment type="subcellular location">
    <subcellularLocation>
        <location evidence="2 12">Cell inner membrane</location>
        <topology evidence="2 12">Single-pass membrane protein</topology>
    </subcellularLocation>
</comment>
<evidence type="ECO:0000256" key="4">
    <source>
        <dbReference type="ARBA" id="ARBA00016461"/>
    </source>
</evidence>
<dbReference type="EMBL" id="JAVDXQ010000003">
    <property type="protein sequence ID" value="MDR7296793.1"/>
    <property type="molecule type" value="Genomic_DNA"/>
</dbReference>
<keyword evidence="5 12" id="KW-0813">Transport</keyword>
<keyword evidence="11 12" id="KW-0472">Membrane</keyword>
<evidence type="ECO:0000256" key="8">
    <source>
        <dbReference type="ARBA" id="ARBA00022692"/>
    </source>
</evidence>
<keyword evidence="9 12" id="KW-0201">Cytochrome c-type biogenesis</keyword>
<evidence type="ECO:0000256" key="3">
    <source>
        <dbReference type="ARBA" id="ARBA00008741"/>
    </source>
</evidence>
<protein>
    <recommendedName>
        <fullName evidence="4 12">Heme exporter protein D</fullName>
    </recommendedName>
</protein>
<evidence type="ECO:0000256" key="9">
    <source>
        <dbReference type="ARBA" id="ARBA00022748"/>
    </source>
</evidence>
<comment type="function">
    <text evidence="1 12">Required for the export of heme to the periplasm for the biogenesis of c-type cytochromes.</text>
</comment>
<evidence type="ECO:0000256" key="11">
    <source>
        <dbReference type="ARBA" id="ARBA00023136"/>
    </source>
</evidence>
<name>A0ABU1Z846_9BURK</name>
<evidence type="ECO:0000313" key="13">
    <source>
        <dbReference type="EMBL" id="MDR7296793.1"/>
    </source>
</evidence>
<comment type="caution">
    <text evidence="13">The sequence shown here is derived from an EMBL/GenBank/DDBJ whole genome shotgun (WGS) entry which is preliminary data.</text>
</comment>
<evidence type="ECO:0000256" key="5">
    <source>
        <dbReference type="ARBA" id="ARBA00022448"/>
    </source>
</evidence>
<evidence type="ECO:0000256" key="2">
    <source>
        <dbReference type="ARBA" id="ARBA00004377"/>
    </source>
</evidence>
<comment type="similarity">
    <text evidence="3 12">Belongs to the CcmD/CycX/HelD family.</text>
</comment>
<dbReference type="Proteomes" id="UP001180536">
    <property type="component" value="Unassembled WGS sequence"/>
</dbReference>
<organism evidence="13 14">
    <name type="scientific">Pelomonas aquatica</name>
    <dbReference type="NCBI Taxonomy" id="431058"/>
    <lineage>
        <taxon>Bacteria</taxon>
        <taxon>Pseudomonadati</taxon>
        <taxon>Pseudomonadota</taxon>
        <taxon>Betaproteobacteria</taxon>
        <taxon>Burkholderiales</taxon>
        <taxon>Sphaerotilaceae</taxon>
        <taxon>Roseateles</taxon>
    </lineage>
</organism>
<evidence type="ECO:0000256" key="7">
    <source>
        <dbReference type="ARBA" id="ARBA00022519"/>
    </source>
</evidence>
<dbReference type="InterPro" id="IPR007078">
    <property type="entry name" value="Haem_export_protD_CcmD"/>
</dbReference>
<keyword evidence="7 12" id="KW-0997">Cell inner membrane</keyword>
<evidence type="ECO:0000313" key="14">
    <source>
        <dbReference type="Proteomes" id="UP001180536"/>
    </source>
</evidence>
<dbReference type="Pfam" id="PF04995">
    <property type="entry name" value="CcmD"/>
    <property type="match status" value="1"/>
</dbReference>
<keyword evidence="6 12" id="KW-1003">Cell membrane</keyword>
<accession>A0ABU1Z846</accession>
<evidence type="ECO:0000256" key="10">
    <source>
        <dbReference type="ARBA" id="ARBA00022989"/>
    </source>
</evidence>
<gene>
    <name evidence="13" type="ORF">J2X16_002140</name>
</gene>
<keyword evidence="8 12" id="KW-0812">Transmembrane</keyword>